<dbReference type="NCBIfam" id="TIGR01662">
    <property type="entry name" value="HAD-SF-IIIA"/>
    <property type="match status" value="1"/>
</dbReference>
<dbReference type="Pfam" id="PF08645">
    <property type="entry name" value="PNK3P"/>
    <property type="match status" value="1"/>
</dbReference>
<dbReference type="FunFam" id="3.40.50.1000:FF:000078">
    <property type="entry name" value="Bifunctional polynucleotide phosphatase/kinase"/>
    <property type="match status" value="1"/>
</dbReference>
<dbReference type="SUPFAM" id="SSF56784">
    <property type="entry name" value="HAD-like"/>
    <property type="match status" value="1"/>
</dbReference>
<dbReference type="InterPro" id="IPR006549">
    <property type="entry name" value="HAD-SF_hydro_IIIA"/>
</dbReference>
<organism evidence="1 2">
    <name type="scientific">Sinanodonta woodiana</name>
    <name type="common">Chinese pond mussel</name>
    <name type="synonym">Anodonta woodiana</name>
    <dbReference type="NCBI Taxonomy" id="1069815"/>
    <lineage>
        <taxon>Eukaryota</taxon>
        <taxon>Metazoa</taxon>
        <taxon>Spiralia</taxon>
        <taxon>Lophotrochozoa</taxon>
        <taxon>Mollusca</taxon>
        <taxon>Bivalvia</taxon>
        <taxon>Autobranchia</taxon>
        <taxon>Heteroconchia</taxon>
        <taxon>Palaeoheterodonta</taxon>
        <taxon>Unionida</taxon>
        <taxon>Unionoidea</taxon>
        <taxon>Unionidae</taxon>
        <taxon>Unioninae</taxon>
        <taxon>Sinanodonta</taxon>
    </lineage>
</organism>
<dbReference type="EMBL" id="JBJQND010000008">
    <property type="protein sequence ID" value="KAL3869457.1"/>
    <property type="molecule type" value="Genomic_DNA"/>
</dbReference>
<evidence type="ECO:0008006" key="3">
    <source>
        <dbReference type="Google" id="ProtNLM"/>
    </source>
</evidence>
<dbReference type="InterPro" id="IPR027417">
    <property type="entry name" value="P-loop_NTPase"/>
</dbReference>
<reference evidence="1 2" key="1">
    <citation type="submission" date="2024-11" db="EMBL/GenBank/DDBJ databases">
        <title>Chromosome-level genome assembly of the freshwater bivalve Anodonta woodiana.</title>
        <authorList>
            <person name="Chen X."/>
        </authorList>
    </citation>
    <scope>NUCLEOTIDE SEQUENCE [LARGE SCALE GENOMIC DNA]</scope>
    <source>
        <strain evidence="1">MN2024</strain>
        <tissue evidence="1">Gills</tissue>
    </source>
</reference>
<dbReference type="PANTHER" id="PTHR12083">
    <property type="entry name" value="BIFUNCTIONAL POLYNUCLEOTIDE PHOSPHATASE/KINASE"/>
    <property type="match status" value="1"/>
</dbReference>
<dbReference type="FunFam" id="3.40.50.300:FF:000737">
    <property type="entry name" value="Bifunctional polynucleotide phosphatase/kinase"/>
    <property type="match status" value="1"/>
</dbReference>
<accession>A0ABD3W6F2</accession>
<dbReference type="Proteomes" id="UP001634394">
    <property type="component" value="Unassembled WGS sequence"/>
</dbReference>
<comment type="caution">
    <text evidence="1">The sequence shown here is derived from an EMBL/GenBank/DDBJ whole genome shotgun (WGS) entry which is preliminary data.</text>
</comment>
<dbReference type="Gene3D" id="3.40.50.300">
    <property type="entry name" value="P-loop containing nucleotide triphosphate hydrolases"/>
    <property type="match status" value="1"/>
</dbReference>
<evidence type="ECO:0000313" key="1">
    <source>
        <dbReference type="EMBL" id="KAL3869457.1"/>
    </source>
</evidence>
<dbReference type="InterPro" id="IPR036412">
    <property type="entry name" value="HAD-like_sf"/>
</dbReference>
<name>A0ABD3W6F2_SINWO</name>
<dbReference type="Gene3D" id="3.40.50.1000">
    <property type="entry name" value="HAD superfamily/HAD-like"/>
    <property type="match status" value="1"/>
</dbReference>
<dbReference type="SUPFAM" id="SSF52540">
    <property type="entry name" value="P-loop containing nucleoside triphosphate hydrolases"/>
    <property type="match status" value="1"/>
</dbReference>
<proteinExistence type="predicted"/>
<protein>
    <recommendedName>
        <fullName evidence="3">Bifunctional polynucleotide phosphatase/kinase</fullName>
    </recommendedName>
</protein>
<dbReference type="InterPro" id="IPR013954">
    <property type="entry name" value="PNK3P"/>
</dbReference>
<dbReference type="NCBIfam" id="TIGR01664">
    <property type="entry name" value="DNA-3'-Pase"/>
    <property type="match status" value="1"/>
</dbReference>
<evidence type="ECO:0000313" key="2">
    <source>
        <dbReference type="Proteomes" id="UP001634394"/>
    </source>
</evidence>
<dbReference type="Pfam" id="PF13671">
    <property type="entry name" value="AAA_33"/>
    <property type="match status" value="1"/>
</dbReference>
<dbReference type="InterPro" id="IPR023214">
    <property type="entry name" value="HAD_sf"/>
</dbReference>
<sequence>MTRTAGLKRKAVEDTERKAKRARGETDLSDNLRWSDVGDLIKGVCPLITLTSTTLEGRSKVAGFDIDFTVIKTASGRKFATGASDWEWWSECVPVKLQQLHKDGYRVVFFTNQAGIEKMKVKPEEVKVKIEDIIQKLNIPVLAFICTGNNHYRKPSTQMWEYFEDECNNGVKVNRLNSLYVGDAAGRSKDWAPGKPKDFSCSDRMFASNLNIKFYTPEEFFLEEPQAKFQWGCVDPSTYLTKAPKPSVTSYNSKTTEIIIMVGPPASGKSTFRKRYLEPHGYVVINRDTLGTMDKCIKAAKDALSRRSSVVVDNTNPSADARSSFLKLGKEIGVPCRCFVMTTPLELAKHLNLVRQNQTNGEVRRIPDVGYNVYKKNYQEPSKSEGFSEIVKIDFCPKFDSEKHEVLFKQRTCAGH</sequence>
<dbReference type="AlphaFoldDB" id="A0ABD3W6F2"/>
<dbReference type="InterPro" id="IPR006551">
    <property type="entry name" value="Polynucleotide_phosphatase"/>
</dbReference>
<keyword evidence="2" id="KW-1185">Reference proteome</keyword>
<gene>
    <name evidence="1" type="ORF">ACJMK2_042138</name>
</gene>
<dbReference type="CDD" id="cd01625">
    <property type="entry name" value="HAD_PNP"/>
    <property type="match status" value="1"/>
</dbReference>
<dbReference type="PANTHER" id="PTHR12083:SF18">
    <property type="entry name" value="BIFUNCTIONAL POLYNUCLEOTIDE PHOSPHATASE_KINASE"/>
    <property type="match status" value="1"/>
</dbReference>